<organism evidence="2 3">
    <name type="scientific">Bradyrhizobium forestalis</name>
    <dbReference type="NCBI Taxonomy" id="1419263"/>
    <lineage>
        <taxon>Bacteria</taxon>
        <taxon>Pseudomonadati</taxon>
        <taxon>Pseudomonadota</taxon>
        <taxon>Alphaproteobacteria</taxon>
        <taxon>Hyphomicrobiales</taxon>
        <taxon>Nitrobacteraceae</taxon>
        <taxon>Bradyrhizobium</taxon>
    </lineage>
</organism>
<proteinExistence type="predicted"/>
<dbReference type="Proteomes" id="UP000231194">
    <property type="component" value="Unassembled WGS sequence"/>
</dbReference>
<evidence type="ECO:0000313" key="3">
    <source>
        <dbReference type="Proteomes" id="UP000231194"/>
    </source>
</evidence>
<dbReference type="Gene3D" id="2.40.128.130">
    <property type="entry name" value="Autotransporter beta-domain"/>
    <property type="match status" value="1"/>
</dbReference>
<dbReference type="PROSITE" id="PS51208">
    <property type="entry name" value="AUTOTRANSPORTER"/>
    <property type="match status" value="1"/>
</dbReference>
<reference evidence="2 3" key="1">
    <citation type="submission" date="2017-11" db="EMBL/GenBank/DDBJ databases">
        <title>Bradyrhizobium forestalis sp. nov., an efficient nitrogen-fixing bacterium isolated from nodules of forest legume species in the Amazon.</title>
        <authorList>
            <person name="Costa E.M."/>
            <person name="Guimaraes A."/>
            <person name="Carvalho T.S."/>
            <person name="Rodrigues T.L."/>
            <person name="Ribeiro P.R.A."/>
            <person name="Lebbe L."/>
            <person name="Willems A."/>
            <person name="Moreira F.M.S."/>
        </authorList>
    </citation>
    <scope>NUCLEOTIDE SEQUENCE [LARGE SCALE GENOMIC DNA]</scope>
    <source>
        <strain evidence="2 3">INPA54B</strain>
    </source>
</reference>
<dbReference type="OrthoDB" id="7195851at2"/>
<feature type="domain" description="Autotransporter" evidence="1">
    <location>
        <begin position="866"/>
        <end position="1148"/>
    </location>
</feature>
<dbReference type="AlphaFoldDB" id="A0A2M8RG01"/>
<name>A0A2M8RG01_9BRAD</name>
<dbReference type="EMBL" id="PGVG01000002">
    <property type="protein sequence ID" value="PJG56754.1"/>
    <property type="molecule type" value="Genomic_DNA"/>
</dbReference>
<protein>
    <submittedName>
        <fullName evidence="2">Autotransporter domain-containing protein</fullName>
    </submittedName>
</protein>
<gene>
    <name evidence="2" type="ORF">CVM73_04200</name>
</gene>
<accession>A0A2M8RG01</accession>
<dbReference type="SUPFAM" id="SSF103515">
    <property type="entry name" value="Autotransporter"/>
    <property type="match status" value="1"/>
</dbReference>
<evidence type="ECO:0000313" key="2">
    <source>
        <dbReference type="EMBL" id="PJG56754.1"/>
    </source>
</evidence>
<dbReference type="InterPro" id="IPR036709">
    <property type="entry name" value="Autotransporte_beta_dom_sf"/>
</dbReference>
<keyword evidence="3" id="KW-1185">Reference proteome</keyword>
<evidence type="ECO:0000259" key="1">
    <source>
        <dbReference type="PROSITE" id="PS51208"/>
    </source>
</evidence>
<comment type="caution">
    <text evidence="2">The sequence shown here is derived from an EMBL/GenBank/DDBJ whole genome shotgun (WGS) entry which is preliminary data.</text>
</comment>
<dbReference type="Pfam" id="PF03797">
    <property type="entry name" value="Autotransporter"/>
    <property type="match status" value="1"/>
</dbReference>
<sequence>MIRADGVGPTRGALLSRAFLAGTALATVLLLPSLARAQVWQDGGVANGNYNEPTNWSTNTVPDTAGETATFSGTGTAAVTVTLGPISPQSWTFDAASQGYTITGQAVNFVSGITNNAVGVGTFISISNNMTGTTISQAGSSRLTLSGTNSFTTTSVTAGTFVNTGTLTTSLTVSAIASNQGTLIGDITTTSGFSNTPSGIISATTIANNGGTFGNNGSITTTGGTTNAAGATFNTTGTVNGGLTNSGTANARGGFNDGITNQGSGVFALINDLTTNGAVTNNATSSLAVQFGSFTGITTLTNNSTSATAVQVSTGRTLSATSIVNNAGTFTNGGTVTTTAGTTNAAGGTFTTTGTVNGGLTNSGTANAAGTINGNVDHQSGTFTVTGALTVNGTLTTGAISDLFVSGGDLTVTTLINQSSAMIHATWVDAGRTVNATTVTNDGNLGVTGTLNATNTISNAIGANIVVDPTGTINGSINAAGGYTQLYGTINGNVTLSGSLASMNTYGGSVTGRVDMTAAGANVYSTSGGATYGSLAGVAGTQLNTGAFAATVGGDNSTSLFAGSIIGTGSFVKTGSGALILSGNSGTYTGSTIVNAGALVVDGSLASSALTTVNANGTLAGSGTVGATQVNAGGALTPGGITPGTSMTLASLAMQSGATYYVYANPATSTFANVTGNATLGGASVVAFFAAGSYVAKQYTILNAGSITGTFDPTVSNSGLPSGFHTSLSYDTIGGHAYLNLALDFVPPSGNLNGNQQNVGNAIINYFNSNGTIPIAFGGLTPTGLTQLSGEVGSAPQQATFNAMNQFMGVMTDPFIAGRGEPISTDGAPNAYADESLAYAAKNAGRSKSERDAYAAIYTKAPVAPSFAQRWSVWAAAFGGAQQTDGNTTIGSNTTTSSLYSTAVGADYRISRDTLVGFALAGGGTNFTVANALGGGRSDLFQAGAFFRHIIGPAYITGALAYGWQDITTDRTVTVAGVDRLRAEFNANTYSGRLEGGYRFVTQGVGLTPYAAAQFTTFDLPAYAEQAIVGSNQFALAYNAKSVTDTRTELGLRTDKAFAQADGIVTLRGRLAWAHDFSPDRAVGATFQTLPGASFVVNGAAMAADAALVTGSVEKKWLNGWSAAGTFEGEFSGVTRSYAGKGVVRYAW</sequence>
<dbReference type="SMART" id="SM00869">
    <property type="entry name" value="Autotransporter"/>
    <property type="match status" value="1"/>
</dbReference>
<dbReference type="InterPro" id="IPR005546">
    <property type="entry name" value="Autotransporte_beta"/>
</dbReference>